<feature type="transmembrane region" description="Helical" evidence="1">
    <location>
        <begin position="128"/>
        <end position="151"/>
    </location>
</feature>
<dbReference type="EMBL" id="JAUYVI010000007">
    <property type="protein sequence ID" value="MDQ7250656.1"/>
    <property type="molecule type" value="Genomic_DNA"/>
</dbReference>
<dbReference type="RefSeq" id="WP_379960218.1">
    <property type="nucleotide sequence ID" value="NZ_JAUYVI010000007.1"/>
</dbReference>
<protein>
    <recommendedName>
        <fullName evidence="2">DUF7847 domain-containing protein</fullName>
    </recommendedName>
</protein>
<dbReference type="Proteomes" id="UP001230156">
    <property type="component" value="Unassembled WGS sequence"/>
</dbReference>
<evidence type="ECO:0000256" key="1">
    <source>
        <dbReference type="SAM" id="Phobius"/>
    </source>
</evidence>
<comment type="caution">
    <text evidence="3">The sequence shown here is derived from an EMBL/GenBank/DDBJ whole genome shotgun (WGS) entry which is preliminary data.</text>
</comment>
<keyword evidence="1" id="KW-1133">Transmembrane helix</keyword>
<keyword evidence="1" id="KW-0472">Membrane</keyword>
<reference evidence="4" key="1">
    <citation type="submission" date="2023-08" db="EMBL/GenBank/DDBJ databases">
        <title>Rhodospirillaceae gen. nov., a novel taxon isolated from the Yangtze River Yuezi River estuary sludge.</title>
        <authorList>
            <person name="Ruan L."/>
        </authorList>
    </citation>
    <scope>NUCLEOTIDE SEQUENCE [LARGE SCALE GENOMIC DNA]</scope>
    <source>
        <strain evidence="4">R-7</strain>
    </source>
</reference>
<evidence type="ECO:0000313" key="4">
    <source>
        <dbReference type="Proteomes" id="UP001230156"/>
    </source>
</evidence>
<name>A0ABU0YSG5_9PROT</name>
<dbReference type="InterPro" id="IPR057169">
    <property type="entry name" value="DUF7847"/>
</dbReference>
<feature type="transmembrane region" description="Helical" evidence="1">
    <location>
        <begin position="163"/>
        <end position="189"/>
    </location>
</feature>
<gene>
    <name evidence="3" type="ORF">Q8A70_23405</name>
</gene>
<keyword evidence="1" id="KW-0812">Transmembrane</keyword>
<dbReference type="Pfam" id="PF25231">
    <property type="entry name" value="DUF7847"/>
    <property type="match status" value="1"/>
</dbReference>
<keyword evidence="4" id="KW-1185">Reference proteome</keyword>
<feature type="transmembrane region" description="Helical" evidence="1">
    <location>
        <begin position="35"/>
        <end position="58"/>
    </location>
</feature>
<accession>A0ABU0YSG5</accession>
<feature type="transmembrane region" description="Helical" evidence="1">
    <location>
        <begin position="78"/>
        <end position="104"/>
    </location>
</feature>
<evidence type="ECO:0000259" key="2">
    <source>
        <dbReference type="Pfam" id="PF25231"/>
    </source>
</evidence>
<organism evidence="3 4">
    <name type="scientific">Dongia sedimenti</name>
    <dbReference type="NCBI Taxonomy" id="3064282"/>
    <lineage>
        <taxon>Bacteria</taxon>
        <taxon>Pseudomonadati</taxon>
        <taxon>Pseudomonadota</taxon>
        <taxon>Alphaproteobacteria</taxon>
        <taxon>Rhodospirillales</taxon>
        <taxon>Dongiaceae</taxon>
        <taxon>Dongia</taxon>
    </lineage>
</organism>
<evidence type="ECO:0000313" key="3">
    <source>
        <dbReference type="EMBL" id="MDQ7250656.1"/>
    </source>
</evidence>
<feature type="domain" description="DUF7847" evidence="2">
    <location>
        <begin position="14"/>
        <end position="266"/>
    </location>
</feature>
<feature type="transmembrane region" description="Helical" evidence="1">
    <location>
        <begin position="239"/>
        <end position="267"/>
    </location>
</feature>
<feature type="transmembrane region" description="Helical" evidence="1">
    <location>
        <begin position="210"/>
        <end position="233"/>
    </location>
</feature>
<proteinExistence type="predicted"/>
<feature type="transmembrane region" description="Helical" evidence="1">
    <location>
        <begin position="12"/>
        <end position="28"/>
    </location>
</feature>
<sequence>MTMDGNAAGAPRFAVGTVISTSLSVLFANVWSFLLIILAVGLPAAVLIGGSVAVMAGASRGTGVEGGIDLAGGGATQVLFLIFIAILAVLAYLLIQAAVTYGALQSLRGRKAGIGACISSGLAALPRVFLAGLIFSVTMGIVGFILARLIGELLAGGGVATGILAGLVMAAFFIFVVILFWVFIPAIVVERDGPIDCFARSLALTKGRRWAIFGILALVFVANWVISLLGQFLGEIAPIASGVINLVAGLFFMALSAVLAAVGYYYLRAEKEGIAIDDVVAVFD</sequence>